<sequence length="175" mass="20400">MNKPDIKVFKIKHPSFLFLGIENEIVGSIENADFVTIWNKFFEVGGFDKIRPYQKNFNPPMVIYHQNNSDNLIYFIGSIIESVEKVPKGYSACVFPECEFLVITTDWLQTEEEALGEHGLGQCGEYEKIVDIPKGYIRYDKGDSQYVLIEKENFNTKEGHRYEFWVPIKKIDDKN</sequence>
<gene>
    <name evidence="1" type="ORF">A5888_002683</name>
</gene>
<proteinExistence type="predicted"/>
<organism evidence="1 2">
    <name type="scientific">Candidatus Enterococcus clewellii</name>
    <dbReference type="NCBI Taxonomy" id="1834193"/>
    <lineage>
        <taxon>Bacteria</taxon>
        <taxon>Bacillati</taxon>
        <taxon>Bacillota</taxon>
        <taxon>Bacilli</taxon>
        <taxon>Lactobacillales</taxon>
        <taxon>Enterococcaceae</taxon>
        <taxon>Enterococcus</taxon>
    </lineage>
</organism>
<accession>A0AAQ3VVL9</accession>
<evidence type="ECO:0000313" key="1">
    <source>
        <dbReference type="EMBL" id="WYJ90915.1"/>
    </source>
</evidence>
<dbReference type="InterPro" id="IPR011256">
    <property type="entry name" value="Reg_factor_effector_dom_sf"/>
</dbReference>
<dbReference type="RefSeq" id="WP_339101653.1">
    <property type="nucleotide sequence ID" value="NZ_CP147247.1"/>
</dbReference>
<dbReference type="Gene3D" id="3.20.80.10">
    <property type="entry name" value="Regulatory factor, effector binding domain"/>
    <property type="match status" value="1"/>
</dbReference>
<dbReference type="EMBL" id="CP147247">
    <property type="protein sequence ID" value="WYJ90915.1"/>
    <property type="molecule type" value="Genomic_DNA"/>
</dbReference>
<reference evidence="1" key="1">
    <citation type="submission" date="2017-05" db="EMBL/GenBank/DDBJ databases">
        <authorList>
            <consortium name="The Broad Institute Genomics Platform"/>
            <consortium name="The Broad Institute Genomic Center for Infectious Diseases"/>
            <person name="Earl A."/>
            <person name="Manson A."/>
            <person name="Schwartman J."/>
            <person name="Gilmore M."/>
            <person name="Abouelleil A."/>
            <person name="Cao P."/>
            <person name="Chapman S."/>
            <person name="Cusick C."/>
            <person name="Shea T."/>
            <person name="Young S."/>
            <person name="Neafsey D."/>
            <person name="Nusbaum C."/>
            <person name="Birren B."/>
        </authorList>
    </citation>
    <scope>NUCLEOTIDE SEQUENCE</scope>
    <source>
        <strain evidence="1">9E7_DIV0242</strain>
    </source>
</reference>
<reference evidence="1" key="2">
    <citation type="submission" date="2024-03" db="EMBL/GenBank/DDBJ databases">
        <title>The Genome Sequence of Enterococcus sp. DIV0242b.</title>
        <authorList>
            <consortium name="The Broad Institute Genomics Platform"/>
            <consortium name="The Broad Institute Microbial Omics Core"/>
            <consortium name="The Broad Institute Genomic Center for Infectious Diseases"/>
            <person name="Earl A."/>
            <person name="Manson A."/>
            <person name="Gilmore M."/>
            <person name="Schwartman J."/>
            <person name="Shea T."/>
            <person name="Abouelleil A."/>
            <person name="Cao P."/>
            <person name="Chapman S."/>
            <person name="Cusick C."/>
            <person name="Young S."/>
            <person name="Neafsey D."/>
            <person name="Nusbaum C."/>
            <person name="Birren B."/>
        </authorList>
    </citation>
    <scope>NUCLEOTIDE SEQUENCE</scope>
    <source>
        <strain evidence="1">9E7_DIV0242</strain>
    </source>
</reference>
<dbReference type="Proteomes" id="UP000195141">
    <property type="component" value="Chromosome"/>
</dbReference>
<name>A0AAQ3VVL9_9ENTE</name>
<protein>
    <recommendedName>
        <fullName evidence="3">Integron-associated effector binding protein domain-containing protein</fullName>
    </recommendedName>
</protein>
<evidence type="ECO:0008006" key="3">
    <source>
        <dbReference type="Google" id="ProtNLM"/>
    </source>
</evidence>
<evidence type="ECO:0000313" key="2">
    <source>
        <dbReference type="Proteomes" id="UP000195141"/>
    </source>
</evidence>
<keyword evidence="2" id="KW-1185">Reference proteome</keyword>
<dbReference type="AlphaFoldDB" id="A0AAQ3VVL9"/>